<reference evidence="3" key="1">
    <citation type="journal article" date="2006" name="PLoS Biol.">
        <title>Macronuclear genome sequence of the ciliate Tetrahymena thermophila, a model eukaryote.</title>
        <authorList>
            <person name="Eisen J.A."/>
            <person name="Coyne R.S."/>
            <person name="Wu M."/>
            <person name="Wu D."/>
            <person name="Thiagarajan M."/>
            <person name="Wortman J.R."/>
            <person name="Badger J.H."/>
            <person name="Ren Q."/>
            <person name="Amedeo P."/>
            <person name="Jones K.M."/>
            <person name="Tallon L.J."/>
            <person name="Delcher A.L."/>
            <person name="Salzberg S.L."/>
            <person name="Silva J.C."/>
            <person name="Haas B.J."/>
            <person name="Majoros W.H."/>
            <person name="Farzad M."/>
            <person name="Carlton J.M."/>
            <person name="Smith R.K. Jr."/>
            <person name="Garg J."/>
            <person name="Pearlman R.E."/>
            <person name="Karrer K.M."/>
            <person name="Sun L."/>
            <person name="Manning G."/>
            <person name="Elde N.C."/>
            <person name="Turkewitz A.P."/>
            <person name="Asai D.J."/>
            <person name="Wilkes D.E."/>
            <person name="Wang Y."/>
            <person name="Cai H."/>
            <person name="Collins K."/>
            <person name="Stewart B.A."/>
            <person name="Lee S.R."/>
            <person name="Wilamowska K."/>
            <person name="Weinberg Z."/>
            <person name="Ruzzo W.L."/>
            <person name="Wloga D."/>
            <person name="Gaertig J."/>
            <person name="Frankel J."/>
            <person name="Tsao C.-C."/>
            <person name="Gorovsky M.A."/>
            <person name="Keeling P.J."/>
            <person name="Waller R.F."/>
            <person name="Patron N.J."/>
            <person name="Cherry J.M."/>
            <person name="Stover N.A."/>
            <person name="Krieger C.J."/>
            <person name="del Toro C."/>
            <person name="Ryder H.F."/>
            <person name="Williamson S.C."/>
            <person name="Barbeau R.A."/>
            <person name="Hamilton E.P."/>
            <person name="Orias E."/>
        </authorList>
    </citation>
    <scope>NUCLEOTIDE SEQUENCE [LARGE SCALE GENOMIC DNA]</scope>
    <source>
        <strain evidence="3">SB210</strain>
    </source>
</reference>
<evidence type="ECO:0000313" key="3">
    <source>
        <dbReference type="Proteomes" id="UP000009168"/>
    </source>
</evidence>
<organism evidence="2 3">
    <name type="scientific">Tetrahymena thermophila (strain SB210)</name>
    <dbReference type="NCBI Taxonomy" id="312017"/>
    <lineage>
        <taxon>Eukaryota</taxon>
        <taxon>Sar</taxon>
        <taxon>Alveolata</taxon>
        <taxon>Ciliophora</taxon>
        <taxon>Intramacronucleata</taxon>
        <taxon>Oligohymenophorea</taxon>
        <taxon>Hymenostomatida</taxon>
        <taxon>Tetrahymenina</taxon>
        <taxon>Tetrahymenidae</taxon>
        <taxon>Tetrahymena</taxon>
    </lineage>
</organism>
<accession>I7MCS3</accession>
<dbReference type="KEGG" id="tet:TTHERM_00600240"/>
<keyword evidence="3" id="KW-1185">Reference proteome</keyword>
<evidence type="ECO:0000313" key="2">
    <source>
        <dbReference type="EMBL" id="EAR84832.2"/>
    </source>
</evidence>
<dbReference type="Gene3D" id="3.30.40.10">
    <property type="entry name" value="Zinc/RING finger domain, C3HC4 (zinc finger)"/>
    <property type="match status" value="1"/>
</dbReference>
<name>I7MCS3_TETTS</name>
<dbReference type="InterPro" id="IPR013083">
    <property type="entry name" value="Znf_RING/FYVE/PHD"/>
</dbReference>
<dbReference type="Proteomes" id="UP000009168">
    <property type="component" value="Unassembled WGS sequence"/>
</dbReference>
<feature type="region of interest" description="Disordered" evidence="1">
    <location>
        <begin position="169"/>
        <end position="231"/>
    </location>
</feature>
<proteinExistence type="predicted"/>
<protein>
    <recommendedName>
        <fullName evidence="4">RING-type domain-containing protein</fullName>
    </recommendedName>
</protein>
<sequence>MSKEETRKNHTCLSCQRTIDSRDLASMQCGHPYHYQCLQISLKQQIKNAQYPICCPIPNCSIEPSMYFMSVVLEEPDFKSYLILEKNNIQSFHNYECPVCDQSFMAYPSNQYHKCLKCYKIICLQCKNLSHPGKKCQKQYLTDKEVVDQLPQLKTPTNLKNQISQNASIHLRSHSVSKRNESEQGKTKQDSSDLKDSTLFSSSSSTNRPNSLNKYSTASTASNSGIPSLTNINQYSMKKGSLINENMNYSSATQTLRSRNIFQPLNQQIKPLSNDIEVLVRDSQYSRANLCKSNNTLNIQINNNENKHFDALNQLKKQTKVLLQKNSC</sequence>
<dbReference type="SUPFAM" id="SSF57850">
    <property type="entry name" value="RING/U-box"/>
    <property type="match status" value="1"/>
</dbReference>
<feature type="compositionally biased region" description="Basic and acidic residues" evidence="1">
    <location>
        <begin position="178"/>
        <end position="196"/>
    </location>
</feature>
<dbReference type="AlphaFoldDB" id="I7MCS3"/>
<evidence type="ECO:0000256" key="1">
    <source>
        <dbReference type="SAM" id="MobiDB-lite"/>
    </source>
</evidence>
<dbReference type="EMBL" id="GG662620">
    <property type="protein sequence ID" value="EAR84832.2"/>
    <property type="molecule type" value="Genomic_DNA"/>
</dbReference>
<evidence type="ECO:0008006" key="4">
    <source>
        <dbReference type="Google" id="ProtNLM"/>
    </source>
</evidence>
<feature type="compositionally biased region" description="Polar residues" evidence="1">
    <location>
        <begin position="214"/>
        <end position="231"/>
    </location>
</feature>
<dbReference type="RefSeq" id="XP_001032495.2">
    <property type="nucleotide sequence ID" value="XM_001032495.2"/>
</dbReference>
<feature type="compositionally biased region" description="Low complexity" evidence="1">
    <location>
        <begin position="197"/>
        <end position="213"/>
    </location>
</feature>
<dbReference type="GeneID" id="7839205"/>
<gene>
    <name evidence="2" type="ORF">TTHERM_00600240</name>
</gene>
<dbReference type="InParanoid" id="I7MCS3"/>